<comment type="caution">
    <text evidence="3">The sequence shown here is derived from an EMBL/GenBank/DDBJ whole genome shotgun (WGS) entry which is preliminary data.</text>
</comment>
<dbReference type="Proteomes" id="UP000582643">
    <property type="component" value="Unassembled WGS sequence"/>
</dbReference>
<evidence type="ECO:0000313" key="3">
    <source>
        <dbReference type="EMBL" id="MBB4986059.1"/>
    </source>
</evidence>
<accession>A0A7W7XEQ1</accession>
<dbReference type="InterPro" id="IPR003172">
    <property type="entry name" value="ML_dom"/>
</dbReference>
<organism evidence="3 4">
    <name type="scientific">Streptomyces nymphaeiformis</name>
    <dbReference type="NCBI Taxonomy" id="2663842"/>
    <lineage>
        <taxon>Bacteria</taxon>
        <taxon>Bacillati</taxon>
        <taxon>Actinomycetota</taxon>
        <taxon>Actinomycetes</taxon>
        <taxon>Kitasatosporales</taxon>
        <taxon>Streptomycetaceae</taxon>
        <taxon>Streptomyces</taxon>
    </lineage>
</organism>
<dbReference type="RefSeq" id="WP_181924618.1">
    <property type="nucleotide sequence ID" value="NZ_JACHJY010000011.1"/>
</dbReference>
<proteinExistence type="predicted"/>
<dbReference type="AlphaFoldDB" id="A0A7W7XEQ1"/>
<feature type="region of interest" description="Disordered" evidence="1">
    <location>
        <begin position="77"/>
        <end position="97"/>
    </location>
</feature>
<evidence type="ECO:0000313" key="4">
    <source>
        <dbReference type="Proteomes" id="UP000582643"/>
    </source>
</evidence>
<name>A0A7W7XEQ1_9ACTN</name>
<sequence length="144" mass="15680">MTSWSYTNVGLPTDALQVESITVTPDPPKPGAEAKMVIKGTVQTAIEDGASFDLTVKLGLIKLLHKQFDLFEELRNGSSSEGWSATPDPAGGPIKPGPVELTYVMQLSREIPQGRFKIQFRAFTADEDDLAALDFDFDFMPTAS</sequence>
<dbReference type="EMBL" id="JACHJY010000011">
    <property type="protein sequence ID" value="MBB4986059.1"/>
    <property type="molecule type" value="Genomic_DNA"/>
</dbReference>
<dbReference type="Pfam" id="PF02221">
    <property type="entry name" value="E1_DerP2_DerF2"/>
    <property type="match status" value="1"/>
</dbReference>
<dbReference type="SMART" id="SM00737">
    <property type="entry name" value="ML"/>
    <property type="match status" value="1"/>
</dbReference>
<reference evidence="3 4" key="1">
    <citation type="submission" date="2020-08" db="EMBL/GenBank/DDBJ databases">
        <title>Genomic Encyclopedia of Type Strains, Phase III (KMG-III): the genomes of soil and plant-associated and newly described type strains.</title>
        <authorList>
            <person name="Whitman W."/>
        </authorList>
    </citation>
    <scope>NUCLEOTIDE SEQUENCE [LARGE SCALE GENOMIC DNA]</scope>
    <source>
        <strain evidence="3 4">SFB5A</strain>
    </source>
</reference>
<keyword evidence="4" id="KW-1185">Reference proteome</keyword>
<protein>
    <recommendedName>
        <fullName evidence="2">MD-2-related lipid-recognition domain-containing protein</fullName>
    </recommendedName>
</protein>
<gene>
    <name evidence="3" type="ORF">GGE06_007021</name>
</gene>
<evidence type="ECO:0000259" key="2">
    <source>
        <dbReference type="SMART" id="SM00737"/>
    </source>
</evidence>
<feature type="domain" description="MD-2-related lipid-recognition" evidence="2">
    <location>
        <begin position="4"/>
        <end position="137"/>
    </location>
</feature>
<evidence type="ECO:0000256" key="1">
    <source>
        <dbReference type="SAM" id="MobiDB-lite"/>
    </source>
</evidence>